<dbReference type="GO" id="GO:0140575">
    <property type="term" value="F:transmembrane monodehydroascorbate reductase activity"/>
    <property type="evidence" value="ECO:0007669"/>
    <property type="project" value="InterPro"/>
</dbReference>
<evidence type="ECO:0000256" key="2">
    <source>
        <dbReference type="ARBA" id="ARBA00004141"/>
    </source>
</evidence>
<evidence type="ECO:0000256" key="5">
    <source>
        <dbReference type="ARBA" id="ARBA00022692"/>
    </source>
</evidence>
<keyword evidence="3" id="KW-0813">Transport</keyword>
<dbReference type="PANTHER" id="PTHR15422">
    <property type="entry name" value="OS05G0565100 PROTEIN"/>
    <property type="match status" value="1"/>
</dbReference>
<name>A0A3M7SN30_BRAPC</name>
<evidence type="ECO:0000256" key="1">
    <source>
        <dbReference type="ARBA" id="ARBA00001970"/>
    </source>
</evidence>
<dbReference type="CDD" id="cd08760">
    <property type="entry name" value="Cyt_b561_FRRS1_like"/>
    <property type="match status" value="1"/>
</dbReference>
<keyword evidence="7" id="KW-0249">Electron transport</keyword>
<feature type="transmembrane region" description="Helical" evidence="12">
    <location>
        <begin position="173"/>
        <end position="190"/>
    </location>
</feature>
<comment type="subcellular location">
    <subcellularLocation>
        <location evidence="2">Membrane</location>
        <topology evidence="2">Multi-pass membrane protein</topology>
    </subcellularLocation>
</comment>
<dbReference type="Proteomes" id="UP000276133">
    <property type="component" value="Unassembled WGS sequence"/>
</dbReference>
<dbReference type="PROSITE" id="PS50939">
    <property type="entry name" value="CYTOCHROME_B561"/>
    <property type="match status" value="1"/>
</dbReference>
<dbReference type="OrthoDB" id="2419613at2759"/>
<evidence type="ECO:0000256" key="7">
    <source>
        <dbReference type="ARBA" id="ARBA00022982"/>
    </source>
</evidence>
<dbReference type="InterPro" id="IPR045150">
    <property type="entry name" value="CYB561D1/2"/>
</dbReference>
<dbReference type="GO" id="GO:0016020">
    <property type="term" value="C:membrane"/>
    <property type="evidence" value="ECO:0007669"/>
    <property type="project" value="UniProtKB-SubCell"/>
</dbReference>
<protein>
    <recommendedName>
        <fullName evidence="11">ascorbate ferrireductase (transmembrane)</fullName>
        <ecNumber evidence="11">7.2.1.3</ecNumber>
    </recommendedName>
</protein>
<keyword evidence="13" id="KW-0732">Signal</keyword>
<dbReference type="EMBL" id="REGN01001068">
    <property type="protein sequence ID" value="RNA37234.1"/>
    <property type="molecule type" value="Genomic_DNA"/>
</dbReference>
<dbReference type="SMART" id="SM00665">
    <property type="entry name" value="B561"/>
    <property type="match status" value="1"/>
</dbReference>
<evidence type="ECO:0000256" key="6">
    <source>
        <dbReference type="ARBA" id="ARBA00022723"/>
    </source>
</evidence>
<sequence>MSYTPILILFLFSLASSQNIDTLVTSVNETTRESTTSQTTLLDTTLDFTSIETTFTTLLIANSTLFNLTTNLSTNLVTNGSSNLTPSLSTNLTAITTTALSTLVTELSTNFVSNSTSSVRLKNSAKVKAHGSLMVIAWVFLSSNAVIIARYYDFIFKRFEIFRANFSTNVHRSFMALVVVLSLAAFFVIFAELNGKWVSSTKGVNLAHSIVGIVAIVMSLFQAVSGVTKIFIKPKKPAKFLRYVHRIIGIFCFVLATVNLYFGFFITDLESKSVGWGIMIGWVFWLIFFFSVIEILEVIYKIKDDHDRFIDENKEKQEISLFVKHVDMKEKNLKFIGTILLVVHLIISASITTALLFYINSS</sequence>
<keyword evidence="4" id="KW-0349">Heme</keyword>
<evidence type="ECO:0000256" key="12">
    <source>
        <dbReference type="SAM" id="Phobius"/>
    </source>
</evidence>
<keyword evidence="8 12" id="KW-1133">Transmembrane helix</keyword>
<evidence type="ECO:0000256" key="10">
    <source>
        <dbReference type="ARBA" id="ARBA00023136"/>
    </source>
</evidence>
<evidence type="ECO:0000256" key="11">
    <source>
        <dbReference type="ARBA" id="ARBA00024225"/>
    </source>
</evidence>
<evidence type="ECO:0000256" key="9">
    <source>
        <dbReference type="ARBA" id="ARBA00023004"/>
    </source>
</evidence>
<dbReference type="AlphaFoldDB" id="A0A3M7SN30"/>
<evidence type="ECO:0000313" key="16">
    <source>
        <dbReference type="Proteomes" id="UP000276133"/>
    </source>
</evidence>
<feature type="domain" description="Cytochrome b561" evidence="14">
    <location>
        <begin position="89"/>
        <end position="299"/>
    </location>
</feature>
<keyword evidence="16" id="KW-1185">Reference proteome</keyword>
<dbReference type="InterPro" id="IPR006593">
    <property type="entry name" value="Cyt_b561/ferric_Rdtase_TM"/>
</dbReference>
<proteinExistence type="predicted"/>
<feature type="transmembrane region" description="Helical" evidence="12">
    <location>
        <begin position="210"/>
        <end position="232"/>
    </location>
</feature>
<evidence type="ECO:0000256" key="8">
    <source>
        <dbReference type="ARBA" id="ARBA00022989"/>
    </source>
</evidence>
<gene>
    <name evidence="15" type="ORF">BpHYR1_027235</name>
</gene>
<comment type="caution">
    <text evidence="15">The sequence shown here is derived from an EMBL/GenBank/DDBJ whole genome shotgun (WGS) entry which is preliminary data.</text>
</comment>
<feature type="chain" id="PRO_5018038901" description="ascorbate ferrireductase (transmembrane)" evidence="13">
    <location>
        <begin position="18"/>
        <end position="362"/>
    </location>
</feature>
<dbReference type="Gene3D" id="1.20.120.1770">
    <property type="match status" value="1"/>
</dbReference>
<evidence type="ECO:0000256" key="3">
    <source>
        <dbReference type="ARBA" id="ARBA00022448"/>
    </source>
</evidence>
<accession>A0A3M7SN30</accession>
<evidence type="ECO:0000259" key="14">
    <source>
        <dbReference type="PROSITE" id="PS50939"/>
    </source>
</evidence>
<dbReference type="GO" id="GO:0046872">
    <property type="term" value="F:metal ion binding"/>
    <property type="evidence" value="ECO:0007669"/>
    <property type="project" value="UniProtKB-KW"/>
</dbReference>
<feature type="transmembrane region" description="Helical" evidence="12">
    <location>
        <begin position="335"/>
        <end position="359"/>
    </location>
</feature>
<dbReference type="GO" id="GO:0140571">
    <property type="term" value="F:transmembrane ascorbate ferrireductase activity"/>
    <property type="evidence" value="ECO:0007669"/>
    <property type="project" value="UniProtKB-EC"/>
</dbReference>
<feature type="transmembrane region" description="Helical" evidence="12">
    <location>
        <begin position="278"/>
        <end position="300"/>
    </location>
</feature>
<organism evidence="15 16">
    <name type="scientific">Brachionus plicatilis</name>
    <name type="common">Marine rotifer</name>
    <name type="synonym">Brachionus muelleri</name>
    <dbReference type="NCBI Taxonomy" id="10195"/>
    <lineage>
        <taxon>Eukaryota</taxon>
        <taxon>Metazoa</taxon>
        <taxon>Spiralia</taxon>
        <taxon>Gnathifera</taxon>
        <taxon>Rotifera</taxon>
        <taxon>Eurotatoria</taxon>
        <taxon>Monogononta</taxon>
        <taxon>Pseudotrocha</taxon>
        <taxon>Ploima</taxon>
        <taxon>Brachionidae</taxon>
        <taxon>Brachionus</taxon>
    </lineage>
</organism>
<feature type="transmembrane region" description="Helical" evidence="12">
    <location>
        <begin position="244"/>
        <end position="266"/>
    </location>
</feature>
<evidence type="ECO:0000256" key="4">
    <source>
        <dbReference type="ARBA" id="ARBA00022617"/>
    </source>
</evidence>
<dbReference type="STRING" id="10195.A0A3M7SN30"/>
<reference evidence="15 16" key="1">
    <citation type="journal article" date="2018" name="Sci. Rep.">
        <title>Genomic signatures of local adaptation to the degree of environmental predictability in rotifers.</title>
        <authorList>
            <person name="Franch-Gras L."/>
            <person name="Hahn C."/>
            <person name="Garcia-Roger E.M."/>
            <person name="Carmona M.J."/>
            <person name="Serra M."/>
            <person name="Gomez A."/>
        </authorList>
    </citation>
    <scope>NUCLEOTIDE SEQUENCE [LARGE SCALE GENOMIC DNA]</scope>
    <source>
        <strain evidence="15">HYR1</strain>
    </source>
</reference>
<feature type="transmembrane region" description="Helical" evidence="12">
    <location>
        <begin position="131"/>
        <end position="152"/>
    </location>
</feature>
<keyword evidence="5 12" id="KW-0812">Transmembrane</keyword>
<keyword evidence="10 12" id="KW-0472">Membrane</keyword>
<feature type="signal peptide" evidence="13">
    <location>
        <begin position="1"/>
        <end position="17"/>
    </location>
</feature>
<keyword evidence="6" id="KW-0479">Metal-binding</keyword>
<evidence type="ECO:0000256" key="13">
    <source>
        <dbReference type="SAM" id="SignalP"/>
    </source>
</evidence>
<dbReference type="EC" id="7.2.1.3" evidence="11"/>
<comment type="cofactor">
    <cofactor evidence="1">
        <name>heme b</name>
        <dbReference type="ChEBI" id="CHEBI:60344"/>
    </cofactor>
</comment>
<keyword evidence="9" id="KW-0408">Iron</keyword>
<evidence type="ECO:0000313" key="15">
    <source>
        <dbReference type="EMBL" id="RNA37234.1"/>
    </source>
</evidence>
<dbReference type="Pfam" id="PF03188">
    <property type="entry name" value="Cytochrom_B561"/>
    <property type="match status" value="1"/>
</dbReference>